<protein>
    <submittedName>
        <fullName evidence="2">Uncharacterized protein</fullName>
    </submittedName>
</protein>
<dbReference type="RefSeq" id="WP_126552696.1">
    <property type="nucleotide sequence ID" value="NZ_BIFS01000001.1"/>
</dbReference>
<dbReference type="OrthoDB" id="3497533at2"/>
<sequence>MDSIHEYRYSRQTTVSERPMPGDSTSALCEARLRSSSRFRLLSFDELDASERQPFESLSREPDFYGVLIPPPDSALPVKSVSRDAALLFQRLRDPGRVPHLLKSLFGSHAEVQVQQLILDGILEVEIDRQFLSGTSALRQDAGVSGEAACHIARLSNSAIQYGSELQGLAVSEVATRLYLFNRIPGSPSLQCRFAENEQIIAYLSGSSACIQQLASHWVGELSQGGAWFKWRMPESHSSYAFKLYISPAIDALPETFRLTVDVLARTKCPCFKVGLTAFGLLRPDKFVAYFACFEDLQRTAEQLQSSIAGLPAHGVPFTAAIDAEGLLSWGMDPPLPGPLPGTQKAQSWRQWITERIAVYLVSAREDGTKNITAFVHRRLAMDGVDTLTWSPNLAIWRDRVEALEEAI</sequence>
<proteinExistence type="predicted"/>
<keyword evidence="3" id="KW-1185">Reference proteome</keyword>
<evidence type="ECO:0000313" key="2">
    <source>
        <dbReference type="EMBL" id="GCE21154.1"/>
    </source>
</evidence>
<reference evidence="3" key="1">
    <citation type="submission" date="2018-12" db="EMBL/GenBank/DDBJ databases">
        <title>Tengunoibacter tsumagoiensis gen. nov., sp. nov., Dictyobacter kobayashii sp. nov., D. alpinus sp. nov., and D. joshuensis sp. nov. and description of Dictyobacteraceae fam. nov. within the order Ktedonobacterales isolated from Tengu-no-mugimeshi.</title>
        <authorList>
            <person name="Wang C.M."/>
            <person name="Zheng Y."/>
            <person name="Sakai Y."/>
            <person name="Toyoda A."/>
            <person name="Minakuchi Y."/>
            <person name="Abe K."/>
            <person name="Yokota A."/>
            <person name="Yabe S."/>
        </authorList>
    </citation>
    <scope>NUCLEOTIDE SEQUENCE [LARGE SCALE GENOMIC DNA]</scope>
    <source>
        <strain evidence="3">Uno11</strain>
    </source>
</reference>
<dbReference type="Proteomes" id="UP000287188">
    <property type="component" value="Unassembled WGS sequence"/>
</dbReference>
<gene>
    <name evidence="2" type="ORF">KDK_49540</name>
</gene>
<dbReference type="EMBL" id="BIFS01000001">
    <property type="protein sequence ID" value="GCE21154.1"/>
    <property type="molecule type" value="Genomic_DNA"/>
</dbReference>
<dbReference type="AlphaFoldDB" id="A0A402AQ30"/>
<evidence type="ECO:0000313" key="3">
    <source>
        <dbReference type="Proteomes" id="UP000287188"/>
    </source>
</evidence>
<evidence type="ECO:0000256" key="1">
    <source>
        <dbReference type="SAM" id="MobiDB-lite"/>
    </source>
</evidence>
<feature type="region of interest" description="Disordered" evidence="1">
    <location>
        <begin position="1"/>
        <end position="24"/>
    </location>
</feature>
<comment type="caution">
    <text evidence="2">The sequence shown here is derived from an EMBL/GenBank/DDBJ whole genome shotgun (WGS) entry which is preliminary data.</text>
</comment>
<organism evidence="2 3">
    <name type="scientific">Dictyobacter kobayashii</name>
    <dbReference type="NCBI Taxonomy" id="2014872"/>
    <lineage>
        <taxon>Bacteria</taxon>
        <taxon>Bacillati</taxon>
        <taxon>Chloroflexota</taxon>
        <taxon>Ktedonobacteria</taxon>
        <taxon>Ktedonobacterales</taxon>
        <taxon>Dictyobacteraceae</taxon>
        <taxon>Dictyobacter</taxon>
    </lineage>
</organism>
<accession>A0A402AQ30</accession>
<name>A0A402AQ30_9CHLR</name>